<evidence type="ECO:0000259" key="3">
    <source>
        <dbReference type="Pfam" id="PF13898"/>
    </source>
</evidence>
<sequence>MPVLSLLIQQVCDAESKKERHAEKKAEKITREAEAVVGEENCGLEAVRPPSVEPAVPAPEMKKLSMLDDHGSEPFSSAVPRQAQRAPSKAAVQNQEDLMVMEDFDEDFNYSSSAPTAQVDSWAPSSTMARGMGQARVPGAGVGLAPDTARQIKAKLFGKLKNPDSWKQGFFYALQTRGLEYGLVQKQGGPCGILAAVQAHVLCALCPAEGGEPPKVERVTSAKLADALTDALAEALWQVALHAVPSPPS</sequence>
<organism evidence="4 5">
    <name type="scientific">Cymbomonas tetramitiformis</name>
    <dbReference type="NCBI Taxonomy" id="36881"/>
    <lineage>
        <taxon>Eukaryota</taxon>
        <taxon>Viridiplantae</taxon>
        <taxon>Chlorophyta</taxon>
        <taxon>Pyramimonadophyceae</taxon>
        <taxon>Pyramimonadales</taxon>
        <taxon>Pyramimonadaceae</taxon>
        <taxon>Cymbomonas</taxon>
    </lineage>
</organism>
<proteinExistence type="inferred from homology"/>
<gene>
    <name evidence="4" type="ORF">CYMTET_50807</name>
</gene>
<dbReference type="PANTHER" id="PTHR12473:SF8">
    <property type="entry name" value="UBIQUITIN CARBOXYL-TERMINAL HYDROLASE MINDY-4-RELATED"/>
    <property type="match status" value="1"/>
</dbReference>
<reference evidence="4 5" key="1">
    <citation type="journal article" date="2015" name="Genome Biol. Evol.">
        <title>Comparative Genomics of a Bacterivorous Green Alga Reveals Evolutionary Causalities and Consequences of Phago-Mixotrophic Mode of Nutrition.</title>
        <authorList>
            <person name="Burns J.A."/>
            <person name="Paasch A."/>
            <person name="Narechania A."/>
            <person name="Kim E."/>
        </authorList>
    </citation>
    <scope>NUCLEOTIDE SEQUENCE [LARGE SCALE GENOMIC DNA]</scope>
    <source>
        <strain evidence="4 5">PLY_AMNH</strain>
    </source>
</reference>
<dbReference type="InterPro" id="IPR025257">
    <property type="entry name" value="MINDY-3/4_CD"/>
</dbReference>
<name>A0AAE0ESS7_9CHLO</name>
<feature type="region of interest" description="Disordered" evidence="2">
    <location>
        <begin position="67"/>
        <end position="93"/>
    </location>
</feature>
<feature type="compositionally biased region" description="Polar residues" evidence="2">
    <location>
        <begin position="110"/>
        <end position="128"/>
    </location>
</feature>
<feature type="domain" description="Deubiquitinating enzyme MINDY-3/4 conserved" evidence="3">
    <location>
        <begin position="156"/>
        <end position="240"/>
    </location>
</feature>
<feature type="region of interest" description="Disordered" evidence="2">
    <location>
        <begin position="110"/>
        <end position="134"/>
    </location>
</feature>
<dbReference type="GO" id="GO:0071108">
    <property type="term" value="P:protein K48-linked deubiquitination"/>
    <property type="evidence" value="ECO:0007669"/>
    <property type="project" value="InterPro"/>
</dbReference>
<accession>A0AAE0ESS7</accession>
<evidence type="ECO:0000313" key="4">
    <source>
        <dbReference type="EMBL" id="KAK3239256.1"/>
    </source>
</evidence>
<dbReference type="AlphaFoldDB" id="A0AAE0ESS7"/>
<comment type="similarity">
    <text evidence="1">Belongs to the MINDY deubiquitinase family. FAM188 subfamily.</text>
</comment>
<dbReference type="Proteomes" id="UP001190700">
    <property type="component" value="Unassembled WGS sequence"/>
</dbReference>
<comment type="caution">
    <text evidence="4">The sequence shown here is derived from an EMBL/GenBank/DDBJ whole genome shotgun (WGS) entry which is preliminary data.</text>
</comment>
<keyword evidence="5" id="KW-1185">Reference proteome</keyword>
<dbReference type="GO" id="GO:1990380">
    <property type="term" value="F:K48-linked deubiquitinase activity"/>
    <property type="evidence" value="ECO:0007669"/>
    <property type="project" value="InterPro"/>
</dbReference>
<dbReference type="GO" id="GO:0006508">
    <property type="term" value="P:proteolysis"/>
    <property type="evidence" value="ECO:0007669"/>
    <property type="project" value="UniProtKB-KW"/>
</dbReference>
<evidence type="ECO:0000256" key="1">
    <source>
        <dbReference type="ARBA" id="ARBA00011074"/>
    </source>
</evidence>
<evidence type="ECO:0000256" key="2">
    <source>
        <dbReference type="SAM" id="MobiDB-lite"/>
    </source>
</evidence>
<dbReference type="Pfam" id="PF13898">
    <property type="entry name" value="MINDY-3_4_CD"/>
    <property type="match status" value="1"/>
</dbReference>
<dbReference type="PANTHER" id="PTHR12473">
    <property type="entry name" value="UBIQUITIN CARBOXYL-TERMINAL HYDROLASE MINDY-4-RELATED"/>
    <property type="match status" value="1"/>
</dbReference>
<dbReference type="GO" id="GO:0004843">
    <property type="term" value="F:cysteine-type deubiquitinase activity"/>
    <property type="evidence" value="ECO:0007669"/>
    <property type="project" value="UniProtKB-EC"/>
</dbReference>
<dbReference type="InterPro" id="IPR039785">
    <property type="entry name" value="MINY3/4"/>
</dbReference>
<dbReference type="EMBL" id="LGRX02033978">
    <property type="protein sequence ID" value="KAK3239256.1"/>
    <property type="molecule type" value="Genomic_DNA"/>
</dbReference>
<evidence type="ECO:0000313" key="5">
    <source>
        <dbReference type="Proteomes" id="UP001190700"/>
    </source>
</evidence>
<protein>
    <recommendedName>
        <fullName evidence="3">Deubiquitinating enzyme MINDY-3/4 conserved domain-containing protein</fullName>
    </recommendedName>
</protein>